<evidence type="ECO:0000313" key="12">
    <source>
        <dbReference type="Proteomes" id="UP000076404"/>
    </source>
</evidence>
<dbReference type="AlphaFoldDB" id="A0A145Q3G7"/>
<dbReference type="SUPFAM" id="SSF52540">
    <property type="entry name" value="P-loop containing nucleoside triphosphate hydrolases"/>
    <property type="match status" value="1"/>
</dbReference>
<keyword evidence="8" id="KW-0067">ATP-binding</keyword>
<dbReference type="KEGG" id="gph:GEMMAAP_10140"/>
<keyword evidence="4" id="KW-0963">Cytoplasm</keyword>
<dbReference type="InterPro" id="IPR003442">
    <property type="entry name" value="T6A_TsaE"/>
</dbReference>
<dbReference type="eggNOG" id="COG0802">
    <property type="taxonomic scope" value="Bacteria"/>
</dbReference>
<evidence type="ECO:0000256" key="5">
    <source>
        <dbReference type="ARBA" id="ARBA00022694"/>
    </source>
</evidence>
<evidence type="ECO:0000256" key="3">
    <source>
        <dbReference type="ARBA" id="ARBA00019010"/>
    </source>
</evidence>
<reference evidence="11 12" key="2">
    <citation type="journal article" date="2016" name="Environ. Microbiol. Rep.">
        <title>Metagenomic evidence for the presence of phototrophic Gemmatimonadetes bacteria in diverse environments.</title>
        <authorList>
            <person name="Zeng Y."/>
            <person name="Baumbach J."/>
            <person name="Barbosa E.G."/>
            <person name="Azevedo V."/>
            <person name="Zhang C."/>
            <person name="Koblizek M."/>
        </authorList>
    </citation>
    <scope>NUCLEOTIDE SEQUENCE [LARGE SCALE GENOMIC DNA]</scope>
    <source>
        <strain evidence="11 12">AP64</strain>
    </source>
</reference>
<proteinExistence type="inferred from homology"/>
<protein>
    <recommendedName>
        <fullName evidence="3">tRNA threonylcarbamoyladenosine biosynthesis protein TsaE</fullName>
    </recommendedName>
    <alternativeName>
        <fullName evidence="10">t(6)A37 threonylcarbamoyladenosine biosynthesis protein TsaE</fullName>
    </alternativeName>
</protein>
<comment type="similarity">
    <text evidence="2">Belongs to the TsaE family.</text>
</comment>
<accession>A0A145Q3G7</accession>
<evidence type="ECO:0000256" key="6">
    <source>
        <dbReference type="ARBA" id="ARBA00022723"/>
    </source>
</evidence>
<dbReference type="Pfam" id="PF02367">
    <property type="entry name" value="TsaE"/>
    <property type="match status" value="1"/>
</dbReference>
<evidence type="ECO:0000256" key="9">
    <source>
        <dbReference type="ARBA" id="ARBA00022842"/>
    </source>
</evidence>
<dbReference type="GO" id="GO:0005524">
    <property type="term" value="F:ATP binding"/>
    <property type="evidence" value="ECO:0007669"/>
    <property type="project" value="UniProtKB-KW"/>
</dbReference>
<keyword evidence="5" id="KW-0819">tRNA processing</keyword>
<comment type="subcellular location">
    <subcellularLocation>
        <location evidence="1">Cytoplasm</location>
    </subcellularLocation>
</comment>
<evidence type="ECO:0000256" key="8">
    <source>
        <dbReference type="ARBA" id="ARBA00022840"/>
    </source>
</evidence>
<dbReference type="NCBIfam" id="TIGR00150">
    <property type="entry name" value="T6A_YjeE"/>
    <property type="match status" value="1"/>
</dbReference>
<evidence type="ECO:0000256" key="10">
    <source>
        <dbReference type="ARBA" id="ARBA00032441"/>
    </source>
</evidence>
<dbReference type="PANTHER" id="PTHR33540">
    <property type="entry name" value="TRNA THREONYLCARBAMOYLADENOSINE BIOSYNTHESIS PROTEIN TSAE"/>
    <property type="match status" value="1"/>
</dbReference>
<evidence type="ECO:0000256" key="2">
    <source>
        <dbReference type="ARBA" id="ARBA00007599"/>
    </source>
</evidence>
<dbReference type="GO" id="GO:0002949">
    <property type="term" value="P:tRNA threonylcarbamoyladenosine modification"/>
    <property type="evidence" value="ECO:0007669"/>
    <property type="project" value="InterPro"/>
</dbReference>
<dbReference type="GO" id="GO:0005737">
    <property type="term" value="C:cytoplasm"/>
    <property type="evidence" value="ECO:0007669"/>
    <property type="project" value="UniProtKB-SubCell"/>
</dbReference>
<keyword evidence="6" id="KW-0479">Metal-binding</keyword>
<keyword evidence="7" id="KW-0547">Nucleotide-binding</keyword>
<dbReference type="PANTHER" id="PTHR33540:SF2">
    <property type="entry name" value="TRNA THREONYLCARBAMOYLADENOSINE BIOSYNTHESIS PROTEIN TSAE"/>
    <property type="match status" value="1"/>
</dbReference>
<keyword evidence="9" id="KW-0460">Magnesium</keyword>
<sequence>MARGAPRSPDRDSLEAWGKAVGAALPRPAIIALEGDLGVGKTTLAKALCAGIGVPNLAAVTSPTFSLVQQYEAPRGPVVHVDLYRLKSDAELDALGWDELMASAAVLLVEWPERALHTLPHDVITITLSHDATDPMRRVLRVVSPTRR</sequence>
<dbReference type="GO" id="GO:0046872">
    <property type="term" value="F:metal ion binding"/>
    <property type="evidence" value="ECO:0007669"/>
    <property type="project" value="UniProtKB-KW"/>
</dbReference>
<dbReference type="InterPro" id="IPR027417">
    <property type="entry name" value="P-loop_NTPase"/>
</dbReference>
<organism evidence="11 12">
    <name type="scientific">Gemmatimonas phototrophica</name>
    <dbReference type="NCBI Taxonomy" id="1379270"/>
    <lineage>
        <taxon>Bacteria</taxon>
        <taxon>Pseudomonadati</taxon>
        <taxon>Gemmatimonadota</taxon>
        <taxon>Gemmatimonadia</taxon>
        <taxon>Gemmatimonadales</taxon>
        <taxon>Gemmatimonadaceae</taxon>
        <taxon>Gemmatimonas</taxon>
    </lineage>
</organism>
<evidence type="ECO:0000256" key="4">
    <source>
        <dbReference type="ARBA" id="ARBA00022490"/>
    </source>
</evidence>
<evidence type="ECO:0000256" key="1">
    <source>
        <dbReference type="ARBA" id="ARBA00004496"/>
    </source>
</evidence>
<evidence type="ECO:0000313" key="11">
    <source>
        <dbReference type="EMBL" id="AMW06743.1"/>
    </source>
</evidence>
<evidence type="ECO:0000256" key="7">
    <source>
        <dbReference type="ARBA" id="ARBA00022741"/>
    </source>
</evidence>
<dbReference type="STRING" id="1379270.GEMMAAP_10140"/>
<dbReference type="EMBL" id="CP011454">
    <property type="protein sequence ID" value="AMW06743.1"/>
    <property type="molecule type" value="Genomic_DNA"/>
</dbReference>
<keyword evidence="12" id="KW-1185">Reference proteome</keyword>
<name>A0A145Q3G7_9BACT</name>
<gene>
    <name evidence="11" type="ORF">GEMMAAP_10140</name>
</gene>
<dbReference type="Gene3D" id="3.40.50.300">
    <property type="entry name" value="P-loop containing nucleotide triphosphate hydrolases"/>
    <property type="match status" value="1"/>
</dbReference>
<dbReference type="Proteomes" id="UP000076404">
    <property type="component" value="Chromosome"/>
</dbReference>
<reference evidence="11 12" key="1">
    <citation type="journal article" date="2014" name="Proc. Natl. Acad. Sci. U.S.A.">
        <title>Functional type 2 photosynthetic reaction centers found in the rare bacterial phylum Gemmatimonadetes.</title>
        <authorList>
            <person name="Zeng Y."/>
            <person name="Feng F."/>
            <person name="Medova H."/>
            <person name="Dean J."/>
            <person name="Koblizek M."/>
        </authorList>
    </citation>
    <scope>NUCLEOTIDE SEQUENCE [LARGE SCALE GENOMIC DNA]</scope>
    <source>
        <strain evidence="11 12">AP64</strain>
    </source>
</reference>